<name>A0A212PR97_9CHLR</name>
<dbReference type="InParanoid" id="A0A212PR97"/>
<dbReference type="AlphaFoldDB" id="A0A212PR97"/>
<accession>A0A212PR97</accession>
<dbReference type="EMBL" id="FYEK01000002">
    <property type="protein sequence ID" value="SNB49358.1"/>
    <property type="molecule type" value="Genomic_DNA"/>
</dbReference>
<evidence type="ECO:0000313" key="3">
    <source>
        <dbReference type="Proteomes" id="UP000197025"/>
    </source>
</evidence>
<organism evidence="2 3">
    <name type="scientific">Thermoflexus hugenholtzii JAD2</name>
    <dbReference type="NCBI Taxonomy" id="877466"/>
    <lineage>
        <taxon>Bacteria</taxon>
        <taxon>Bacillati</taxon>
        <taxon>Chloroflexota</taxon>
        <taxon>Thermoflexia</taxon>
        <taxon>Thermoflexales</taxon>
        <taxon>Thermoflexaceae</taxon>
        <taxon>Thermoflexus</taxon>
    </lineage>
</organism>
<feature type="transmembrane region" description="Helical" evidence="1">
    <location>
        <begin position="7"/>
        <end position="28"/>
    </location>
</feature>
<dbReference type="Proteomes" id="UP000197025">
    <property type="component" value="Unassembled WGS sequence"/>
</dbReference>
<proteinExistence type="predicted"/>
<keyword evidence="1" id="KW-0812">Transmembrane</keyword>
<reference evidence="3" key="1">
    <citation type="submission" date="2017-06" db="EMBL/GenBank/DDBJ databases">
        <authorList>
            <person name="Varghese N."/>
            <person name="Submissions S."/>
        </authorList>
    </citation>
    <scope>NUCLEOTIDE SEQUENCE [LARGE SCALE GENOMIC DNA]</scope>
    <source>
        <strain evidence="3">JAD2</strain>
    </source>
</reference>
<gene>
    <name evidence="2" type="ORF">SAMN02746019_00029340</name>
</gene>
<keyword evidence="1" id="KW-0472">Membrane</keyword>
<evidence type="ECO:0000256" key="1">
    <source>
        <dbReference type="SAM" id="Phobius"/>
    </source>
</evidence>
<sequence length="129" mass="14219">MRAMPRWFWILIGLAVASAMGAVLVFLYTHPAAAAVLRDILIIALAMQLTLLAAVTTFLIYRLIRLVDWLQEEVRPILSRAQETVNTVHGTSAFLSRRLARPVIEAAGMAAGVAHALRTFVRLLRGRAS</sequence>
<keyword evidence="1" id="KW-1133">Transmembrane helix</keyword>
<keyword evidence="3" id="KW-1185">Reference proteome</keyword>
<evidence type="ECO:0000313" key="2">
    <source>
        <dbReference type="EMBL" id="SNB49358.1"/>
    </source>
</evidence>
<protein>
    <submittedName>
        <fullName evidence="2">Uncharacterized protein</fullName>
    </submittedName>
</protein>
<feature type="transmembrane region" description="Helical" evidence="1">
    <location>
        <begin position="40"/>
        <end position="61"/>
    </location>
</feature>